<gene>
    <name evidence="1" type="ORF">NCTC10801_00322</name>
</gene>
<dbReference type="OrthoDB" id="5675091at2"/>
<evidence type="ECO:0000313" key="1">
    <source>
        <dbReference type="EMBL" id="SUT88054.1"/>
    </source>
</evidence>
<organism evidence="1 2">
    <name type="scientific">[Actinobacillus] rossii</name>
    <dbReference type="NCBI Taxonomy" id="123820"/>
    <lineage>
        <taxon>Bacteria</taxon>
        <taxon>Pseudomonadati</taxon>
        <taxon>Pseudomonadota</taxon>
        <taxon>Gammaproteobacteria</taxon>
        <taxon>Pasteurellales</taxon>
        <taxon>Pasteurellaceae</taxon>
    </lineage>
</organism>
<sequence length="155" mass="17679">MTNNTHENKLKYDLSLVGIGELMKAPIKATLSSLDFPNITLELQQHDDGTPFYNGTLWLDIDDFITVEMAGASAFKEALAIIAYHQQETNTPLRIDDEVADSVRYVYEHSQYSERVNPLIEHNTSREITLEMMSKANREKMDLLFAEKRINGGKK</sequence>
<proteinExistence type="predicted"/>
<reference evidence="1 2" key="1">
    <citation type="submission" date="2018-06" db="EMBL/GenBank/DDBJ databases">
        <authorList>
            <consortium name="Pathogen Informatics"/>
            <person name="Doyle S."/>
        </authorList>
    </citation>
    <scope>NUCLEOTIDE SEQUENCE [LARGE SCALE GENOMIC DNA]</scope>
    <source>
        <strain evidence="1 2">NCTC10801</strain>
    </source>
</reference>
<dbReference type="EMBL" id="UFRQ01000003">
    <property type="protein sequence ID" value="SUT88054.1"/>
    <property type="molecule type" value="Genomic_DNA"/>
</dbReference>
<keyword evidence="2" id="KW-1185">Reference proteome</keyword>
<evidence type="ECO:0000313" key="2">
    <source>
        <dbReference type="Proteomes" id="UP000254649"/>
    </source>
</evidence>
<dbReference type="AlphaFoldDB" id="A0A380TMD9"/>
<dbReference type="Proteomes" id="UP000254649">
    <property type="component" value="Unassembled WGS sequence"/>
</dbReference>
<accession>A0A380TMD9</accession>
<name>A0A380TMD9_9PAST</name>
<protein>
    <submittedName>
        <fullName evidence="1">Uncharacterized protein</fullName>
    </submittedName>
</protein>